<evidence type="ECO:0000313" key="2">
    <source>
        <dbReference type="Proteomes" id="UP000662821"/>
    </source>
</evidence>
<dbReference type="InterPro" id="IPR027417">
    <property type="entry name" value="P-loop_NTPase"/>
</dbReference>
<dbReference type="EMBL" id="CP071520">
    <property type="protein sequence ID" value="QSX95256.1"/>
    <property type="molecule type" value="Genomic_DNA"/>
</dbReference>
<dbReference type="RefSeq" id="WP_151096549.1">
    <property type="nucleotide sequence ID" value="NZ_CP071520.1"/>
</dbReference>
<evidence type="ECO:0008006" key="3">
    <source>
        <dbReference type="Google" id="ProtNLM"/>
    </source>
</evidence>
<accession>A0AAJ4T491</accession>
<proteinExistence type="predicted"/>
<dbReference type="Gene3D" id="3.40.50.300">
    <property type="entry name" value="P-loop containing nucleotide triphosphate hydrolases"/>
    <property type="match status" value="1"/>
</dbReference>
<gene>
    <name evidence="1" type="ORF">J3P46_21600</name>
</gene>
<protein>
    <recommendedName>
        <fullName evidence="3">Sulfotransferase family protein</fullName>
    </recommendedName>
</protein>
<reference evidence="1 2" key="1">
    <citation type="submission" date="2021-03" db="EMBL/GenBank/DDBJ databases">
        <title>Draft genome sequence of Janthinobacterium sp. strain PLB02 isolated from infected primmorphs (Lubomirskia baicalensis).</title>
        <authorList>
            <person name="Chernogor L.I."/>
            <person name="Belikov S.I."/>
            <person name="Petrushin I.S."/>
        </authorList>
    </citation>
    <scope>NUCLEOTIDE SEQUENCE [LARGE SCALE GENOMIC DNA]</scope>
    <source>
        <strain evidence="1 2">PLB02</strain>
    </source>
</reference>
<dbReference type="Proteomes" id="UP000662821">
    <property type="component" value="Chromosome"/>
</dbReference>
<dbReference type="SUPFAM" id="SSF52540">
    <property type="entry name" value="P-loop containing nucleoside triphosphate hydrolases"/>
    <property type="match status" value="1"/>
</dbReference>
<sequence>MSARHGLTQQEGLLARGTVVPWHTGMDMRRWYPLFARHDAQTGEVSLCWRDLGQQPFSEPFFVNTLARQPWDERRICHTPLAALATLGDCLAPDAFIFHVSRCGSTLLTQLLATLPQCVVLSEPTVIDSLLRLHHDGMTGGDSIALLRQAILALGQRRTGEETHFFIKFDCWHIHNLALLRQAFPDTPCLFLYREPQAVLASHQRQRGPQMIPGMLHPALLPLPAHQLAPGDHDGYAGVVLSSLFKAAQPHAAAGQLQLINYNQLPGMVLDDLLPRFRIAPTAGQLQAMRERGGVHAKYGTVFQGDAPHAASSPPATAEQIQADYQALEALRIGN</sequence>
<organism evidence="1 2">
    <name type="scientific">Janthinobacterium lividum</name>
    <dbReference type="NCBI Taxonomy" id="29581"/>
    <lineage>
        <taxon>Bacteria</taxon>
        <taxon>Pseudomonadati</taxon>
        <taxon>Pseudomonadota</taxon>
        <taxon>Betaproteobacteria</taxon>
        <taxon>Burkholderiales</taxon>
        <taxon>Oxalobacteraceae</taxon>
        <taxon>Janthinobacterium</taxon>
    </lineage>
</organism>
<evidence type="ECO:0000313" key="1">
    <source>
        <dbReference type="EMBL" id="QSX95256.1"/>
    </source>
</evidence>
<dbReference type="AlphaFoldDB" id="A0AAJ4T491"/>
<name>A0AAJ4T491_9BURK</name>